<gene>
    <name evidence="4" type="ORF">ACFSKW_21130</name>
</gene>
<keyword evidence="2" id="KW-0732">Signal</keyword>
<dbReference type="InterPro" id="IPR021851">
    <property type="entry name" value="DUF3455"/>
</dbReference>
<evidence type="ECO:0000259" key="3">
    <source>
        <dbReference type="SMART" id="SM00754"/>
    </source>
</evidence>
<dbReference type="Pfam" id="PF11937">
    <property type="entry name" value="DUF3455"/>
    <property type="match status" value="1"/>
</dbReference>
<feature type="region of interest" description="Disordered" evidence="1">
    <location>
        <begin position="178"/>
        <end position="198"/>
    </location>
</feature>
<protein>
    <submittedName>
        <fullName evidence="4">CHRD domain-containing protein</fullName>
    </submittedName>
</protein>
<dbReference type="EMBL" id="JBHUFV010000033">
    <property type="protein sequence ID" value="MFD1933972.1"/>
    <property type="molecule type" value="Genomic_DNA"/>
</dbReference>
<feature type="chain" id="PRO_5045929751" evidence="2">
    <location>
        <begin position="30"/>
        <end position="439"/>
    </location>
</feature>
<dbReference type="PANTHER" id="PTHR35567">
    <property type="entry name" value="MALATE DEHYDROGENASE (AFU_ORTHOLOGUE AFUA_2G13800)"/>
    <property type="match status" value="1"/>
</dbReference>
<sequence length="439" mass="45664">MVKRILATGLLTAAVLPVLPVLPALGAHADARRSDDDVYLAAGLRGANEVGVKGDADGRSTVVLRISGDQVSFAIRWNGVEAPRAAHVHLGAKGVNGDVKLEFFTKPLPAGVLGVTGTVAVEDQAVLRSLIDDPGGFYANLHNAAFPKGAVRGQFHRLARPVDLDGVLHGSNQAVLSSRADGAQEVQAPDGKKRGDADGKATWWLRPNGAAIAYTATWTGVAAPTNGHLHKGVKGRNGDVVADLFAAEKGLPANLTGIAGETPVKRAIVRRIAADPSRYYSNLHTVEFSGGAVRGQLSGGRFDHPRAVTTAVAKGAQIYACTEQPGGGHAFTQLGVTAKLQRGIRHSFVKPAAGPPQWIAPDGSAVRGKVASRRPNGEGVIPELVLDATQAGARQGLLAHATQILRLNTVGGAAPAGACDPRRQPRIQVPYGSDYLFLG</sequence>
<evidence type="ECO:0000256" key="2">
    <source>
        <dbReference type="SAM" id="SignalP"/>
    </source>
</evidence>
<dbReference type="SMART" id="SM00754">
    <property type="entry name" value="CHRD"/>
    <property type="match status" value="2"/>
</dbReference>
<evidence type="ECO:0000313" key="4">
    <source>
        <dbReference type="EMBL" id="MFD1933972.1"/>
    </source>
</evidence>
<organism evidence="4 5">
    <name type="scientific">Nonomuraea mangrovi</name>
    <dbReference type="NCBI Taxonomy" id="2316207"/>
    <lineage>
        <taxon>Bacteria</taxon>
        <taxon>Bacillati</taxon>
        <taxon>Actinomycetota</taxon>
        <taxon>Actinomycetes</taxon>
        <taxon>Streptosporangiales</taxon>
        <taxon>Streptosporangiaceae</taxon>
        <taxon>Nonomuraea</taxon>
    </lineage>
</organism>
<dbReference type="InterPro" id="IPR010895">
    <property type="entry name" value="CHRD"/>
</dbReference>
<dbReference type="RefSeq" id="WP_379574019.1">
    <property type="nucleotide sequence ID" value="NZ_JBHUFV010000033.1"/>
</dbReference>
<proteinExistence type="predicted"/>
<reference evidence="5" key="1">
    <citation type="journal article" date="2019" name="Int. J. Syst. Evol. Microbiol.">
        <title>The Global Catalogue of Microorganisms (GCM) 10K type strain sequencing project: providing services to taxonomists for standard genome sequencing and annotation.</title>
        <authorList>
            <consortium name="The Broad Institute Genomics Platform"/>
            <consortium name="The Broad Institute Genome Sequencing Center for Infectious Disease"/>
            <person name="Wu L."/>
            <person name="Ma J."/>
        </authorList>
    </citation>
    <scope>NUCLEOTIDE SEQUENCE [LARGE SCALE GENOMIC DNA]</scope>
    <source>
        <strain evidence="5">ICMP 6774ER</strain>
    </source>
</reference>
<feature type="signal peptide" evidence="2">
    <location>
        <begin position="1"/>
        <end position="29"/>
    </location>
</feature>
<dbReference type="Proteomes" id="UP001597368">
    <property type="component" value="Unassembled WGS sequence"/>
</dbReference>
<dbReference type="Pfam" id="PF07452">
    <property type="entry name" value="CHRD"/>
    <property type="match status" value="2"/>
</dbReference>
<evidence type="ECO:0000256" key="1">
    <source>
        <dbReference type="SAM" id="MobiDB-lite"/>
    </source>
</evidence>
<dbReference type="PANTHER" id="PTHR35567:SF1">
    <property type="entry name" value="CONSERVED FUNGAL PROTEIN (AFU_ORTHOLOGUE AFUA_1G14230)"/>
    <property type="match status" value="1"/>
</dbReference>
<feature type="domain" description="CHRD" evidence="3">
    <location>
        <begin position="174"/>
        <end position="299"/>
    </location>
</feature>
<comment type="caution">
    <text evidence="4">The sequence shown here is derived from an EMBL/GenBank/DDBJ whole genome shotgun (WGS) entry which is preliminary data.</text>
</comment>
<feature type="domain" description="CHRD" evidence="3">
    <location>
        <begin position="38"/>
        <end position="157"/>
    </location>
</feature>
<keyword evidence="5" id="KW-1185">Reference proteome</keyword>
<evidence type="ECO:0000313" key="5">
    <source>
        <dbReference type="Proteomes" id="UP001597368"/>
    </source>
</evidence>
<name>A0ABW4SZB6_9ACTN</name>
<accession>A0ABW4SZB6</accession>